<dbReference type="GO" id="GO:0006826">
    <property type="term" value="P:iron ion transport"/>
    <property type="evidence" value="ECO:0007669"/>
    <property type="project" value="UniProtKB-KW"/>
</dbReference>
<dbReference type="OrthoDB" id="9784297at2"/>
<dbReference type="PANTHER" id="PTHR42771">
    <property type="entry name" value="IRON(3+)-HYDROXAMATE IMPORT ATP-BINDING PROTEIN FHUC"/>
    <property type="match status" value="1"/>
</dbReference>
<accession>A0A4Y6PZB8</accession>
<evidence type="ECO:0000256" key="2">
    <source>
        <dbReference type="ARBA" id="ARBA00022448"/>
    </source>
</evidence>
<dbReference type="Gene3D" id="3.40.50.300">
    <property type="entry name" value="P-loop containing nucleotide triphosphate hydrolases"/>
    <property type="match status" value="2"/>
</dbReference>
<dbReference type="GO" id="GO:0006302">
    <property type="term" value="P:double-strand break repair"/>
    <property type="evidence" value="ECO:0007669"/>
    <property type="project" value="InterPro"/>
</dbReference>
<keyword evidence="6" id="KW-0406">Ion transport</keyword>
<evidence type="ECO:0000256" key="4">
    <source>
        <dbReference type="ARBA" id="ARBA00022496"/>
    </source>
</evidence>
<accession>A0A5B8YBL3</accession>
<evidence type="ECO:0000256" key="3">
    <source>
        <dbReference type="ARBA" id="ARBA00022475"/>
    </source>
</evidence>
<keyword evidence="7" id="KW-0472">Membrane</keyword>
<dbReference type="SUPFAM" id="SSF52540">
    <property type="entry name" value="P-loop containing nucleoside triphosphate hydrolases"/>
    <property type="match status" value="1"/>
</dbReference>
<dbReference type="RefSeq" id="WP_141199556.1">
    <property type="nucleotide sequence ID" value="NZ_CP041186.1"/>
</dbReference>
<keyword evidence="3" id="KW-1003">Cell membrane</keyword>
<organism evidence="9 10">
    <name type="scientific">Persicimonas caeni</name>
    <dbReference type="NCBI Taxonomy" id="2292766"/>
    <lineage>
        <taxon>Bacteria</taxon>
        <taxon>Deltaproteobacteria</taxon>
        <taxon>Bradymonadales</taxon>
        <taxon>Bradymonadaceae</taxon>
        <taxon>Persicimonas</taxon>
    </lineage>
</organism>
<dbReference type="PANTHER" id="PTHR42771:SF2">
    <property type="entry name" value="IRON(3+)-HYDROXAMATE IMPORT ATP-BINDING PROTEIN FHUC"/>
    <property type="match status" value="1"/>
</dbReference>
<proteinExistence type="predicted"/>
<reference evidence="9 10" key="1">
    <citation type="submission" date="2019-06" db="EMBL/GenBank/DDBJ databases">
        <title>Persicimonas caeni gen. nov., sp. nov., a predatory bacterium isolated from solar saltern.</title>
        <authorList>
            <person name="Wang S."/>
        </authorList>
    </citation>
    <scope>NUCLEOTIDE SEQUENCE [LARGE SCALE GENOMIC DNA]</scope>
    <source>
        <strain evidence="9 10">YN101</strain>
    </source>
</reference>
<protein>
    <submittedName>
        <fullName evidence="9">ATP-binding cassette domain-containing protein</fullName>
    </submittedName>
</protein>
<dbReference type="AlphaFoldDB" id="A0A4Y6PZB8"/>
<dbReference type="GO" id="GO:0005524">
    <property type="term" value="F:ATP binding"/>
    <property type="evidence" value="ECO:0007669"/>
    <property type="project" value="UniProtKB-KW"/>
</dbReference>
<evidence type="ECO:0000256" key="5">
    <source>
        <dbReference type="ARBA" id="ARBA00023004"/>
    </source>
</evidence>
<keyword evidence="9" id="KW-0067">ATP-binding</keyword>
<evidence type="ECO:0000256" key="7">
    <source>
        <dbReference type="ARBA" id="ARBA00023136"/>
    </source>
</evidence>
<dbReference type="SMART" id="SM00382">
    <property type="entry name" value="AAA"/>
    <property type="match status" value="1"/>
</dbReference>
<keyword evidence="4" id="KW-0410">Iron transport</keyword>
<dbReference type="InterPro" id="IPR003959">
    <property type="entry name" value="ATPase_AAA_core"/>
</dbReference>
<dbReference type="GO" id="GO:0016887">
    <property type="term" value="F:ATP hydrolysis activity"/>
    <property type="evidence" value="ECO:0007669"/>
    <property type="project" value="InterPro"/>
</dbReference>
<dbReference type="Pfam" id="PF13476">
    <property type="entry name" value="AAA_23"/>
    <property type="match status" value="1"/>
</dbReference>
<comment type="subcellular location">
    <subcellularLocation>
        <location evidence="1">Cell membrane</location>
        <topology evidence="1">Peripheral membrane protein</topology>
    </subcellularLocation>
</comment>
<evidence type="ECO:0000256" key="1">
    <source>
        <dbReference type="ARBA" id="ARBA00004202"/>
    </source>
</evidence>
<evidence type="ECO:0000259" key="8">
    <source>
        <dbReference type="SMART" id="SM00382"/>
    </source>
</evidence>
<dbReference type="EMBL" id="CP041186">
    <property type="protein sequence ID" value="QDG53095.1"/>
    <property type="molecule type" value="Genomic_DNA"/>
</dbReference>
<dbReference type="GO" id="GO:0005886">
    <property type="term" value="C:plasma membrane"/>
    <property type="evidence" value="ECO:0007669"/>
    <property type="project" value="UniProtKB-SubCell"/>
</dbReference>
<dbReference type="InterPro" id="IPR038729">
    <property type="entry name" value="Rad50/SbcC_AAA"/>
</dbReference>
<keyword evidence="9" id="KW-0547">Nucleotide-binding</keyword>
<name>A0A4Y6PZB8_PERCE</name>
<keyword evidence="10" id="KW-1185">Reference proteome</keyword>
<dbReference type="InterPro" id="IPR051535">
    <property type="entry name" value="Siderophore_ABC-ATPase"/>
</dbReference>
<evidence type="ECO:0000256" key="6">
    <source>
        <dbReference type="ARBA" id="ARBA00023065"/>
    </source>
</evidence>
<gene>
    <name evidence="9" type="ORF">FIV42_20800</name>
</gene>
<keyword evidence="2" id="KW-0813">Transport</keyword>
<dbReference type="InterPro" id="IPR027417">
    <property type="entry name" value="P-loop_NTPase"/>
</dbReference>
<evidence type="ECO:0000313" key="10">
    <source>
        <dbReference type="Proteomes" id="UP000315995"/>
    </source>
</evidence>
<feature type="domain" description="AAA+ ATPase" evidence="8">
    <location>
        <begin position="38"/>
        <end position="215"/>
    </location>
</feature>
<dbReference type="Pfam" id="PF13304">
    <property type="entry name" value="AAA_21"/>
    <property type="match status" value="1"/>
</dbReference>
<keyword evidence="5" id="KW-0408">Iron</keyword>
<dbReference type="Proteomes" id="UP000315995">
    <property type="component" value="Chromosome"/>
</dbReference>
<sequence length="238" mass="27267">MQQGFLRTVVFRDEVEPDWDNYPFSIPAVRQLGGLAFDPKVTFFVGENGSGKSTIIEALAAVLGMNPEGGSKNLRFATRSSESNLHEVLRTVRNARREQTEFFLRAESYYNVATALEEHNSTGFYGGSPHEQSHGESFLNLVLHRFGPQGLYLLDEPEAALSPQRQLSFLARMHELVEQDSQFIIATHSPILMAFPQATIFLFSEDGIEEVEYEETDHYQLTRDFLNHRERYFQHLFE</sequence>
<evidence type="ECO:0000313" key="9">
    <source>
        <dbReference type="EMBL" id="QDG53095.1"/>
    </source>
</evidence>
<dbReference type="InterPro" id="IPR003593">
    <property type="entry name" value="AAA+_ATPase"/>
</dbReference>